<gene>
    <name evidence="8" type="ORF">F7O44_23355</name>
</gene>
<comment type="caution">
    <text evidence="8">The sequence shown here is derived from an EMBL/GenBank/DDBJ whole genome shotgun (WGS) entry which is preliminary data.</text>
</comment>
<comment type="similarity">
    <text evidence="2 4">Belongs to the bacterial solute-binding protein 3 family.</text>
</comment>
<dbReference type="RefSeq" id="WP_162452718.1">
    <property type="nucleotide sequence ID" value="NZ_WLZY01000009.1"/>
</dbReference>
<dbReference type="InterPro" id="IPR001638">
    <property type="entry name" value="Solute-binding_3/MltF_N"/>
</dbReference>
<evidence type="ECO:0000256" key="2">
    <source>
        <dbReference type="ARBA" id="ARBA00010333"/>
    </source>
</evidence>
<evidence type="ECO:0000256" key="4">
    <source>
        <dbReference type="RuleBase" id="RU003744"/>
    </source>
</evidence>
<dbReference type="GO" id="GO:0030313">
    <property type="term" value="C:cell envelope"/>
    <property type="evidence" value="ECO:0007669"/>
    <property type="project" value="UniProtKB-SubCell"/>
</dbReference>
<organism evidence="8 9">
    <name type="scientific">Phytoactinopolyspora mesophila</name>
    <dbReference type="NCBI Taxonomy" id="2650750"/>
    <lineage>
        <taxon>Bacteria</taxon>
        <taxon>Bacillati</taxon>
        <taxon>Actinomycetota</taxon>
        <taxon>Actinomycetes</taxon>
        <taxon>Jiangellales</taxon>
        <taxon>Jiangellaceae</taxon>
        <taxon>Phytoactinopolyspora</taxon>
    </lineage>
</organism>
<evidence type="ECO:0000256" key="3">
    <source>
        <dbReference type="ARBA" id="ARBA00022729"/>
    </source>
</evidence>
<name>A0A7K3M9S7_9ACTN</name>
<feature type="domain" description="Solute-binding protein family 3/N-terminal" evidence="6">
    <location>
        <begin position="45"/>
        <end position="269"/>
    </location>
</feature>
<evidence type="ECO:0000259" key="6">
    <source>
        <dbReference type="SMART" id="SM00062"/>
    </source>
</evidence>
<dbReference type="PANTHER" id="PTHR35936:SF17">
    <property type="entry name" value="ARGININE-BINDING EXTRACELLULAR PROTEIN ARTP"/>
    <property type="match status" value="1"/>
</dbReference>
<dbReference type="InterPro" id="IPR001320">
    <property type="entry name" value="Iontro_rcpt_C"/>
</dbReference>
<feature type="chain" id="PRO_5039380252" evidence="5">
    <location>
        <begin position="25"/>
        <end position="269"/>
    </location>
</feature>
<dbReference type="GO" id="GO:0016020">
    <property type="term" value="C:membrane"/>
    <property type="evidence" value="ECO:0007669"/>
    <property type="project" value="InterPro"/>
</dbReference>
<feature type="signal peptide" evidence="5">
    <location>
        <begin position="1"/>
        <end position="24"/>
    </location>
</feature>
<protein>
    <submittedName>
        <fullName evidence="8">Transporter substrate-binding domain-containing protein</fullName>
    </submittedName>
</protein>
<dbReference type="InterPro" id="IPR018313">
    <property type="entry name" value="SBP_3_CS"/>
</dbReference>
<evidence type="ECO:0000313" key="8">
    <source>
        <dbReference type="EMBL" id="NDL60016.1"/>
    </source>
</evidence>
<evidence type="ECO:0000259" key="7">
    <source>
        <dbReference type="SMART" id="SM00079"/>
    </source>
</evidence>
<dbReference type="Pfam" id="PF00497">
    <property type="entry name" value="SBP_bac_3"/>
    <property type="match status" value="1"/>
</dbReference>
<evidence type="ECO:0000313" key="9">
    <source>
        <dbReference type="Proteomes" id="UP000460435"/>
    </source>
</evidence>
<dbReference type="Gene3D" id="3.40.190.10">
    <property type="entry name" value="Periplasmic binding protein-like II"/>
    <property type="match status" value="2"/>
</dbReference>
<dbReference type="SMART" id="SM00079">
    <property type="entry name" value="PBPe"/>
    <property type="match status" value="1"/>
</dbReference>
<dbReference type="EMBL" id="WLZY01000009">
    <property type="protein sequence ID" value="NDL60016.1"/>
    <property type="molecule type" value="Genomic_DNA"/>
</dbReference>
<evidence type="ECO:0000256" key="5">
    <source>
        <dbReference type="SAM" id="SignalP"/>
    </source>
</evidence>
<dbReference type="SMART" id="SM00062">
    <property type="entry name" value="PBPb"/>
    <property type="match status" value="1"/>
</dbReference>
<sequence>MTLLHISRSIAVAAAGVLLLSACGDDGDDASAEANGDFNLVQDGVLTVCSDVPYPPFEFEDSDAPSGYSGFDMDLMQEIADNLGLEMSVQAVGFDPLQSGTVFAANQCDVGASAMTITEERQENIDFSDPYYDSLQSLLTSVDSGISSIEDLDGRNVGVQQGTTGQSFAEENLPEGASPQAFPSDGELWPALQAGNIDAILQDFPVNYEHEQDDEGYAIVETYETDEQYGFAFGKDDRPELLAAVNEQLAELREDGTYDEIYAEYFEVD</sequence>
<dbReference type="GO" id="GO:0015276">
    <property type="term" value="F:ligand-gated monoatomic ion channel activity"/>
    <property type="evidence" value="ECO:0007669"/>
    <property type="project" value="InterPro"/>
</dbReference>
<dbReference type="SUPFAM" id="SSF53850">
    <property type="entry name" value="Periplasmic binding protein-like II"/>
    <property type="match status" value="1"/>
</dbReference>
<keyword evidence="3 5" id="KW-0732">Signal</keyword>
<evidence type="ECO:0000256" key="1">
    <source>
        <dbReference type="ARBA" id="ARBA00004196"/>
    </source>
</evidence>
<dbReference type="PANTHER" id="PTHR35936">
    <property type="entry name" value="MEMBRANE-BOUND LYTIC MUREIN TRANSGLYCOSYLASE F"/>
    <property type="match status" value="1"/>
</dbReference>
<dbReference type="PROSITE" id="PS01039">
    <property type="entry name" value="SBP_BACTERIAL_3"/>
    <property type="match status" value="1"/>
</dbReference>
<dbReference type="AlphaFoldDB" id="A0A7K3M9S7"/>
<accession>A0A7K3M9S7</accession>
<comment type="subcellular location">
    <subcellularLocation>
        <location evidence="1">Cell envelope</location>
    </subcellularLocation>
</comment>
<reference evidence="8 9" key="1">
    <citation type="submission" date="2019-11" db="EMBL/GenBank/DDBJ databases">
        <authorList>
            <person name="Li X.-J."/>
            <person name="Feng X.-M."/>
        </authorList>
    </citation>
    <scope>NUCLEOTIDE SEQUENCE [LARGE SCALE GENOMIC DNA]</scope>
    <source>
        <strain evidence="8 9">XMNu-373</strain>
    </source>
</reference>
<keyword evidence="9" id="KW-1185">Reference proteome</keyword>
<feature type="domain" description="Ionotropic glutamate receptor C-terminal" evidence="7">
    <location>
        <begin position="45"/>
        <end position="268"/>
    </location>
</feature>
<proteinExistence type="inferred from homology"/>
<dbReference type="Proteomes" id="UP000460435">
    <property type="component" value="Unassembled WGS sequence"/>
</dbReference>